<feature type="domain" description="Phosphogluconate dehydrogenase (decarboxylating) C-terminal" evidence="3">
    <location>
        <begin position="135"/>
        <end position="288"/>
    </location>
</feature>
<dbReference type="Gene3D" id="1.10.3640.10">
    <property type="entry name" value="Semialdehyde dehydrogenase-like, C-terminal"/>
    <property type="match status" value="1"/>
</dbReference>
<evidence type="ECO:0000259" key="3">
    <source>
        <dbReference type="Pfam" id="PF16896"/>
    </source>
</evidence>
<keyword evidence="1" id="KW-0560">Oxidoreductase</keyword>
<dbReference type="InterPro" id="IPR013116">
    <property type="entry name" value="KARI_N"/>
</dbReference>
<dbReference type="GO" id="GO:0006571">
    <property type="term" value="P:tyrosine biosynthetic process"/>
    <property type="evidence" value="ECO:0007669"/>
    <property type="project" value="TreeGrafter"/>
</dbReference>
<dbReference type="OrthoDB" id="1677316at2"/>
<dbReference type="RefSeq" id="WP_085476128.1">
    <property type="nucleotide sequence ID" value="NZ_FXBM01000001.1"/>
</dbReference>
<accession>A0A1X7NT98</accession>
<keyword evidence="5" id="KW-1185">Reference proteome</keyword>
<dbReference type="SUPFAM" id="SSF51735">
    <property type="entry name" value="NAD(P)-binding Rossmann-fold domains"/>
    <property type="match status" value="1"/>
</dbReference>
<sequence>MTDTTVTTPGTAAHSLTVAVIGAGGKMGMRVSNNLQKSDYTALYSEASPAGQERTREAGREITSTPEAVAAADVVILAVPDVVLGAVSEDVIPQMKSGAIILTLDPAAAYAGLLAKRDDIHYAVAHPCHPSVFLERTTPEEWADTFGGIAAPQEVVAALEEGDDEVRAIAEGVISTIYAPVIAVHWVTVKQLAVLEPTLVETIACMIGEFLKEALDETVNGVGVPYEAARAMLYGHTWIALTNGLRGSNPFSEACHIAMGYGREALIKDDWKKIFDDSELDSVIAKMLKIDAVKR</sequence>
<evidence type="ECO:0000313" key="5">
    <source>
        <dbReference type="Proteomes" id="UP000193711"/>
    </source>
</evidence>
<dbReference type="EMBL" id="FXBM01000001">
    <property type="protein sequence ID" value="SMH40460.1"/>
    <property type="molecule type" value="Genomic_DNA"/>
</dbReference>
<dbReference type="InterPro" id="IPR037161">
    <property type="entry name" value="Semialdehyde_DH-like_C"/>
</dbReference>
<evidence type="ECO:0000259" key="2">
    <source>
        <dbReference type="Pfam" id="PF07991"/>
    </source>
</evidence>
<dbReference type="Pfam" id="PF16896">
    <property type="entry name" value="PGDH_C"/>
    <property type="match status" value="1"/>
</dbReference>
<proteinExistence type="predicted"/>
<dbReference type="Pfam" id="PF07991">
    <property type="entry name" value="KARI_N"/>
    <property type="match status" value="1"/>
</dbReference>
<gene>
    <name evidence="4" type="ORF">SAMN06295885_1803</name>
</gene>
<dbReference type="GO" id="GO:0008977">
    <property type="term" value="F:prephenate dehydrogenase (NAD+) activity"/>
    <property type="evidence" value="ECO:0007669"/>
    <property type="project" value="TreeGrafter"/>
</dbReference>
<feature type="domain" description="KARI N-terminal Rossmann" evidence="2">
    <location>
        <begin position="15"/>
        <end position="103"/>
    </location>
</feature>
<dbReference type="PANTHER" id="PTHR21363">
    <property type="entry name" value="PREPHENATE DEHYDROGENASE"/>
    <property type="match status" value="1"/>
</dbReference>
<dbReference type="Gene3D" id="3.40.50.720">
    <property type="entry name" value="NAD(P)-binding Rossmann-like Domain"/>
    <property type="match status" value="1"/>
</dbReference>
<dbReference type="PANTHER" id="PTHR21363:SF0">
    <property type="entry name" value="PREPHENATE DEHYDROGENASE [NADP(+)]"/>
    <property type="match status" value="1"/>
</dbReference>
<evidence type="ECO:0000256" key="1">
    <source>
        <dbReference type="ARBA" id="ARBA00023002"/>
    </source>
</evidence>
<dbReference type="InterPro" id="IPR050812">
    <property type="entry name" value="Preph/Arog_dehydrog"/>
</dbReference>
<dbReference type="AlphaFoldDB" id="A0A1X7NT98"/>
<protein>
    <submittedName>
        <fullName evidence="4">Acetohydroxy acid isomeroreductase, NADPH-binding domain</fullName>
    </submittedName>
</protein>
<dbReference type="STRING" id="1891671.SAMN06295885_1803"/>
<dbReference type="InterPro" id="IPR036291">
    <property type="entry name" value="NAD(P)-bd_dom_sf"/>
</dbReference>
<organism evidence="4 5">
    <name type="scientific">Rathayibacter oskolensis</name>
    <dbReference type="NCBI Taxonomy" id="1891671"/>
    <lineage>
        <taxon>Bacteria</taxon>
        <taxon>Bacillati</taxon>
        <taxon>Actinomycetota</taxon>
        <taxon>Actinomycetes</taxon>
        <taxon>Micrococcales</taxon>
        <taxon>Microbacteriaceae</taxon>
        <taxon>Rathayibacter</taxon>
    </lineage>
</organism>
<reference evidence="5" key="1">
    <citation type="submission" date="2017-04" db="EMBL/GenBank/DDBJ databases">
        <authorList>
            <person name="Varghese N."/>
            <person name="Submissions S."/>
        </authorList>
    </citation>
    <scope>NUCLEOTIDE SEQUENCE [LARGE SCALE GENOMIC DNA]</scope>
    <source>
        <strain evidence="5">VKM Ac-2121</strain>
    </source>
</reference>
<name>A0A1X7NT98_9MICO</name>
<evidence type="ECO:0000313" key="4">
    <source>
        <dbReference type="EMBL" id="SMH40460.1"/>
    </source>
</evidence>
<dbReference type="Proteomes" id="UP000193711">
    <property type="component" value="Unassembled WGS sequence"/>
</dbReference>
<dbReference type="InterPro" id="IPR031663">
    <property type="entry name" value="PGDH_C"/>
</dbReference>
<dbReference type="GO" id="GO:0070403">
    <property type="term" value="F:NAD+ binding"/>
    <property type="evidence" value="ECO:0007669"/>
    <property type="project" value="TreeGrafter"/>
</dbReference>